<dbReference type="EMBL" id="MOMC01000110">
    <property type="protein sequence ID" value="ONH22369.1"/>
    <property type="molecule type" value="Genomic_DNA"/>
</dbReference>
<keyword evidence="4" id="KW-1185">Reference proteome</keyword>
<evidence type="ECO:0000259" key="2">
    <source>
        <dbReference type="PROSITE" id="PS50995"/>
    </source>
</evidence>
<dbReference type="GO" id="GO:0006950">
    <property type="term" value="P:response to stress"/>
    <property type="evidence" value="ECO:0007669"/>
    <property type="project" value="TreeGrafter"/>
</dbReference>
<accession>A0A1V2HZX1</accession>
<dbReference type="GO" id="GO:0003700">
    <property type="term" value="F:DNA-binding transcription factor activity"/>
    <property type="evidence" value="ECO:0007669"/>
    <property type="project" value="InterPro"/>
</dbReference>
<dbReference type="STRING" id="1834516.BL253_35860"/>
<sequence>MDRSSTGSAGSAPAEWPPDVEPRWLDARELEEWMAMARVLTMLPARLERDLQYHANLNWMEYHALAMLSEHDGHTMRLTRLAAVTNASLSRLSHLVTRLEARGYLRREPDPDNGRFTNAVLTPAGYEKLVAAAPWHAESVRSLVFDAVDPADMAILRSAFDRISRALDQAAGTRGRSDPAANGQ</sequence>
<dbReference type="Pfam" id="PF01047">
    <property type="entry name" value="MarR"/>
    <property type="match status" value="1"/>
</dbReference>
<protein>
    <recommendedName>
        <fullName evidence="2">HTH marR-type domain-containing protein</fullName>
    </recommendedName>
</protein>
<organism evidence="3 4">
    <name type="scientific">Pseudofrankia asymbiotica</name>
    <dbReference type="NCBI Taxonomy" id="1834516"/>
    <lineage>
        <taxon>Bacteria</taxon>
        <taxon>Bacillati</taxon>
        <taxon>Actinomycetota</taxon>
        <taxon>Actinomycetes</taxon>
        <taxon>Frankiales</taxon>
        <taxon>Frankiaceae</taxon>
        <taxon>Pseudofrankia</taxon>
    </lineage>
</organism>
<evidence type="ECO:0000313" key="4">
    <source>
        <dbReference type="Proteomes" id="UP000188929"/>
    </source>
</evidence>
<dbReference type="SUPFAM" id="SSF46785">
    <property type="entry name" value="Winged helix' DNA-binding domain"/>
    <property type="match status" value="1"/>
</dbReference>
<dbReference type="InterPro" id="IPR000835">
    <property type="entry name" value="HTH_MarR-typ"/>
</dbReference>
<dbReference type="PROSITE" id="PS50995">
    <property type="entry name" value="HTH_MARR_2"/>
    <property type="match status" value="1"/>
</dbReference>
<dbReference type="SMART" id="SM00347">
    <property type="entry name" value="HTH_MARR"/>
    <property type="match status" value="1"/>
</dbReference>
<dbReference type="Gene3D" id="1.10.10.10">
    <property type="entry name" value="Winged helix-like DNA-binding domain superfamily/Winged helix DNA-binding domain"/>
    <property type="match status" value="1"/>
</dbReference>
<dbReference type="InterPro" id="IPR036388">
    <property type="entry name" value="WH-like_DNA-bd_sf"/>
</dbReference>
<dbReference type="InterPro" id="IPR036390">
    <property type="entry name" value="WH_DNA-bd_sf"/>
</dbReference>
<proteinExistence type="predicted"/>
<name>A0A1V2HZX1_9ACTN</name>
<dbReference type="AlphaFoldDB" id="A0A1V2HZX1"/>
<feature type="domain" description="HTH marR-type" evidence="2">
    <location>
        <begin position="33"/>
        <end position="165"/>
    </location>
</feature>
<dbReference type="PANTHER" id="PTHR33164">
    <property type="entry name" value="TRANSCRIPTIONAL REGULATOR, MARR FAMILY"/>
    <property type="match status" value="1"/>
</dbReference>
<dbReference type="InterPro" id="IPR039422">
    <property type="entry name" value="MarR/SlyA-like"/>
</dbReference>
<feature type="region of interest" description="Disordered" evidence="1">
    <location>
        <begin position="1"/>
        <end position="20"/>
    </location>
</feature>
<dbReference type="PANTHER" id="PTHR33164:SF99">
    <property type="entry name" value="MARR FAMILY REGULATORY PROTEIN"/>
    <property type="match status" value="1"/>
</dbReference>
<comment type="caution">
    <text evidence="3">The sequence shown here is derived from an EMBL/GenBank/DDBJ whole genome shotgun (WGS) entry which is preliminary data.</text>
</comment>
<dbReference type="Proteomes" id="UP000188929">
    <property type="component" value="Unassembled WGS sequence"/>
</dbReference>
<gene>
    <name evidence="3" type="ORF">BL253_35860</name>
</gene>
<dbReference type="OrthoDB" id="5432081at2"/>
<reference evidence="4" key="1">
    <citation type="submission" date="2016-10" db="EMBL/GenBank/DDBJ databases">
        <title>Frankia sp. NRRL B-16386 Genome sequencing.</title>
        <authorList>
            <person name="Ghodhbane-Gtari F."/>
            <person name="Swanson E."/>
            <person name="Gueddou A."/>
            <person name="Hezbri K."/>
            <person name="Ktari K."/>
            <person name="Nouioui I."/>
            <person name="Morris K."/>
            <person name="Simpson S."/>
            <person name="Abebe-Akele F."/>
            <person name="Thomas K."/>
            <person name="Gtari M."/>
            <person name="Tisa L.S."/>
        </authorList>
    </citation>
    <scope>NUCLEOTIDE SEQUENCE [LARGE SCALE GENOMIC DNA]</scope>
    <source>
        <strain evidence="4">NRRL B-16386</strain>
    </source>
</reference>
<evidence type="ECO:0000313" key="3">
    <source>
        <dbReference type="EMBL" id="ONH22369.1"/>
    </source>
</evidence>
<evidence type="ECO:0000256" key="1">
    <source>
        <dbReference type="SAM" id="MobiDB-lite"/>
    </source>
</evidence>